<comment type="caution">
    <text evidence="4">The sequence shown here is derived from an EMBL/GenBank/DDBJ whole genome shotgun (WGS) entry which is preliminary data.</text>
</comment>
<accession>A0ABT7M9F9</accession>
<evidence type="ECO:0000313" key="4">
    <source>
        <dbReference type="EMBL" id="MDL5156043.1"/>
    </source>
</evidence>
<feature type="domain" description="Flavin reductase like" evidence="3">
    <location>
        <begin position="18"/>
        <end position="161"/>
    </location>
</feature>
<dbReference type="PANTHER" id="PTHR30466">
    <property type="entry name" value="FLAVIN REDUCTASE"/>
    <property type="match status" value="1"/>
</dbReference>
<dbReference type="GO" id="GO:0016491">
    <property type="term" value="F:oxidoreductase activity"/>
    <property type="evidence" value="ECO:0007669"/>
    <property type="project" value="UniProtKB-KW"/>
</dbReference>
<dbReference type="InterPro" id="IPR002563">
    <property type="entry name" value="Flavin_Rdtase-like_dom"/>
</dbReference>
<evidence type="ECO:0000259" key="3">
    <source>
        <dbReference type="SMART" id="SM00903"/>
    </source>
</evidence>
<dbReference type="EMBL" id="JASVWF010000002">
    <property type="protein sequence ID" value="MDL5156043.1"/>
    <property type="molecule type" value="Genomic_DNA"/>
</dbReference>
<protein>
    <submittedName>
        <fullName evidence="4">Flavin reductase family protein</fullName>
        <ecNumber evidence="4">1.-.-.-</ecNumber>
    </submittedName>
</protein>
<dbReference type="Gene3D" id="2.30.110.10">
    <property type="entry name" value="Electron Transport, Fmn-binding Protein, Chain A"/>
    <property type="match status" value="1"/>
</dbReference>
<dbReference type="Pfam" id="PF01613">
    <property type="entry name" value="Flavin_Reduct"/>
    <property type="match status" value="1"/>
</dbReference>
<evidence type="ECO:0000313" key="5">
    <source>
        <dbReference type="Proteomes" id="UP001231924"/>
    </source>
</evidence>
<dbReference type="SUPFAM" id="SSF50475">
    <property type="entry name" value="FMN-binding split barrel"/>
    <property type="match status" value="1"/>
</dbReference>
<dbReference type="InterPro" id="IPR050268">
    <property type="entry name" value="NADH-dep_flavin_reductase"/>
</dbReference>
<dbReference type="EC" id="1.-.-.-" evidence="4"/>
<evidence type="ECO:0000256" key="2">
    <source>
        <dbReference type="ARBA" id="ARBA00023002"/>
    </source>
</evidence>
<dbReference type="Proteomes" id="UP001231924">
    <property type="component" value="Unassembled WGS sequence"/>
</dbReference>
<dbReference type="PANTHER" id="PTHR30466:SF11">
    <property type="entry name" value="FLAVIN-DEPENDENT MONOOXYGENASE, REDUCTASE SUBUNIT HSAB"/>
    <property type="match status" value="1"/>
</dbReference>
<dbReference type="SMART" id="SM00903">
    <property type="entry name" value="Flavin_Reduct"/>
    <property type="match status" value="1"/>
</dbReference>
<sequence length="166" mass="17549">MSELKPVTGDVAELRRVFSCFPSGIAAVCTLTDDGPAGLAASSFTTVSIDPPLVSVCIQNTSTTWPVLRGHPRIGISVLAQDHESLGRQLASKHGDRFAGVAWEATSQGAVHVHGSTAWLDCSLHAEVPAGDHLIALLEIHRMSADPAAAPLIFHASTFRRLHVVS</sequence>
<organism evidence="4 5">
    <name type="scientific">Actinomycetospora termitidis</name>
    <dbReference type="NCBI Taxonomy" id="3053470"/>
    <lineage>
        <taxon>Bacteria</taxon>
        <taxon>Bacillati</taxon>
        <taxon>Actinomycetota</taxon>
        <taxon>Actinomycetes</taxon>
        <taxon>Pseudonocardiales</taxon>
        <taxon>Pseudonocardiaceae</taxon>
        <taxon>Actinomycetospora</taxon>
    </lineage>
</organism>
<name>A0ABT7M9F9_9PSEU</name>
<dbReference type="InterPro" id="IPR012349">
    <property type="entry name" value="Split_barrel_FMN-bd"/>
</dbReference>
<keyword evidence="2 4" id="KW-0560">Oxidoreductase</keyword>
<keyword evidence="5" id="KW-1185">Reference proteome</keyword>
<proteinExistence type="inferred from homology"/>
<reference evidence="4 5" key="1">
    <citation type="submission" date="2023-06" db="EMBL/GenBank/DDBJ databases">
        <title>Actinomycetospora Odt1-22.</title>
        <authorList>
            <person name="Supong K."/>
        </authorList>
    </citation>
    <scope>NUCLEOTIDE SEQUENCE [LARGE SCALE GENOMIC DNA]</scope>
    <source>
        <strain evidence="4 5">Odt1-22</strain>
    </source>
</reference>
<evidence type="ECO:0000256" key="1">
    <source>
        <dbReference type="ARBA" id="ARBA00008898"/>
    </source>
</evidence>
<comment type="similarity">
    <text evidence="1">Belongs to the non-flavoprotein flavin reductase family.</text>
</comment>
<gene>
    <name evidence="4" type="ORF">QRT03_08765</name>
</gene>